<dbReference type="Pfam" id="PF00147">
    <property type="entry name" value="Fibrinogen_C"/>
    <property type="match status" value="1"/>
</dbReference>
<evidence type="ECO:0000313" key="4">
    <source>
        <dbReference type="Proteomes" id="UP000267096"/>
    </source>
</evidence>
<dbReference type="InterPro" id="IPR002181">
    <property type="entry name" value="Fibrinogen_a/b/g_C_dom"/>
</dbReference>
<dbReference type="SMART" id="SM00186">
    <property type="entry name" value="FBG"/>
    <property type="match status" value="1"/>
</dbReference>
<sequence>MMNSSNIGKEITSRQNEKNMTERMLQLELKNKQEKQARHQEQKLQNDKLLRIEDGLNRTRSLTEKWMLVSDAMKLSHIRLFSSLTDQMSILNSLETKFNKAALKLSNLQVEVMNITHNGLLSTAACNVTEMAIRSKIDLEKMQKNERYKVDSLILEVGKKADESTVRQLQLILASTNDKLEKFDSNLRNVIKKLNDSQSSLNNLEASLPKACSDSMTTYGVHKEYLLIKPSDKLPSQMVHCDKDWTIIQQRMDGAVRFNRTFEEYRWPFGNVDADHWIGNEYINALTQLCDCSIRFETWDVFGEYRLAIYHNFSVSDFDHLYRLSISNYDSNSSNLTDAMSFHDGRRFSSLDRDEDTSSTHCARYYAAGR</sequence>
<gene>
    <name evidence="3" type="ORF">ASIM_LOCUS17219</name>
</gene>
<dbReference type="PROSITE" id="PS51406">
    <property type="entry name" value="FIBRINOGEN_C_2"/>
    <property type="match status" value="1"/>
</dbReference>
<dbReference type="EMBL" id="UYRR01033873">
    <property type="protein sequence ID" value="VDK59821.1"/>
    <property type="molecule type" value="Genomic_DNA"/>
</dbReference>
<dbReference type="InterPro" id="IPR050373">
    <property type="entry name" value="Fibrinogen_C-term_domain"/>
</dbReference>
<keyword evidence="4" id="KW-1185">Reference proteome</keyword>
<organism evidence="5">
    <name type="scientific">Anisakis simplex</name>
    <name type="common">Herring worm</name>
    <dbReference type="NCBI Taxonomy" id="6269"/>
    <lineage>
        <taxon>Eukaryota</taxon>
        <taxon>Metazoa</taxon>
        <taxon>Ecdysozoa</taxon>
        <taxon>Nematoda</taxon>
        <taxon>Chromadorea</taxon>
        <taxon>Rhabditida</taxon>
        <taxon>Spirurina</taxon>
        <taxon>Ascaridomorpha</taxon>
        <taxon>Ascaridoidea</taxon>
        <taxon>Anisakidae</taxon>
        <taxon>Anisakis</taxon>
        <taxon>Anisakis simplex complex</taxon>
    </lineage>
</organism>
<feature type="domain" description="Fibrinogen C-terminal" evidence="2">
    <location>
        <begin position="203"/>
        <end position="370"/>
    </location>
</feature>
<name>A0A0M3KA21_ANISI</name>
<evidence type="ECO:0000313" key="3">
    <source>
        <dbReference type="EMBL" id="VDK59821.1"/>
    </source>
</evidence>
<evidence type="ECO:0000256" key="1">
    <source>
        <dbReference type="SAM" id="Coils"/>
    </source>
</evidence>
<evidence type="ECO:0000313" key="5">
    <source>
        <dbReference type="WBParaSite" id="ASIM_0001781701-mRNA-1"/>
    </source>
</evidence>
<dbReference type="SUPFAM" id="SSF56496">
    <property type="entry name" value="Fibrinogen C-terminal domain-like"/>
    <property type="match status" value="1"/>
</dbReference>
<keyword evidence="1" id="KW-0175">Coiled coil</keyword>
<dbReference type="InterPro" id="IPR036056">
    <property type="entry name" value="Fibrinogen-like_C"/>
</dbReference>
<dbReference type="InterPro" id="IPR014716">
    <property type="entry name" value="Fibrinogen_a/b/g_C_1"/>
</dbReference>
<dbReference type="AlphaFoldDB" id="A0A0M3KA21"/>
<reference evidence="3 4" key="2">
    <citation type="submission" date="2018-11" db="EMBL/GenBank/DDBJ databases">
        <authorList>
            <consortium name="Pathogen Informatics"/>
        </authorList>
    </citation>
    <scope>NUCLEOTIDE SEQUENCE [LARGE SCALE GENOMIC DNA]</scope>
</reference>
<dbReference type="Proteomes" id="UP000267096">
    <property type="component" value="Unassembled WGS sequence"/>
</dbReference>
<dbReference type="PANTHER" id="PTHR19143">
    <property type="entry name" value="FIBRINOGEN/TENASCIN/ANGIOPOEITIN"/>
    <property type="match status" value="1"/>
</dbReference>
<dbReference type="WBParaSite" id="ASIM_0001781701-mRNA-1">
    <property type="protein sequence ID" value="ASIM_0001781701-mRNA-1"/>
    <property type="gene ID" value="ASIM_0001781701"/>
</dbReference>
<evidence type="ECO:0000259" key="2">
    <source>
        <dbReference type="PROSITE" id="PS51406"/>
    </source>
</evidence>
<dbReference type="Gene3D" id="3.90.215.10">
    <property type="entry name" value="Gamma Fibrinogen, chain A, domain 1"/>
    <property type="match status" value="1"/>
</dbReference>
<protein>
    <submittedName>
        <fullName evidence="5">Protein scabrous (inferred by orthology to a D. melanogaster protein)</fullName>
    </submittedName>
</protein>
<feature type="coiled-coil region" evidence="1">
    <location>
        <begin position="17"/>
        <end position="47"/>
    </location>
</feature>
<accession>A0A0M3KA21</accession>
<reference evidence="5" key="1">
    <citation type="submission" date="2017-02" db="UniProtKB">
        <authorList>
            <consortium name="WormBaseParasite"/>
        </authorList>
    </citation>
    <scope>IDENTIFICATION</scope>
</reference>
<dbReference type="OrthoDB" id="5866198at2759"/>
<proteinExistence type="predicted"/>